<feature type="compositionally biased region" description="Low complexity" evidence="3">
    <location>
        <begin position="22"/>
        <end position="37"/>
    </location>
</feature>
<dbReference type="CDD" id="cd11793">
    <property type="entry name" value="SH3_ephexin1_like"/>
    <property type="match status" value="1"/>
</dbReference>
<feature type="compositionally biased region" description="Gly residues" evidence="3">
    <location>
        <begin position="1359"/>
        <end position="1420"/>
    </location>
</feature>
<feature type="region of interest" description="Disordered" evidence="3">
    <location>
        <begin position="605"/>
        <end position="648"/>
    </location>
</feature>
<protein>
    <recommendedName>
        <fullName evidence="8">DH domain-containing protein</fullName>
    </recommendedName>
</protein>
<feature type="domain" description="DH" evidence="5">
    <location>
        <begin position="1593"/>
        <end position="1666"/>
    </location>
</feature>
<dbReference type="STRING" id="195883.A0A482WE48"/>
<evidence type="ECO:0000259" key="5">
    <source>
        <dbReference type="PROSITE" id="PS50010"/>
    </source>
</evidence>
<dbReference type="OrthoDB" id="27593at2759"/>
<dbReference type="Proteomes" id="UP000291343">
    <property type="component" value="Unassembled WGS sequence"/>
</dbReference>
<feature type="region of interest" description="Disordered" evidence="3">
    <location>
        <begin position="988"/>
        <end position="1014"/>
    </location>
</feature>
<feature type="compositionally biased region" description="Polar residues" evidence="3">
    <location>
        <begin position="1177"/>
        <end position="1192"/>
    </location>
</feature>
<dbReference type="InterPro" id="IPR047271">
    <property type="entry name" value="Ephexin-like"/>
</dbReference>
<feature type="region of interest" description="Disordered" evidence="3">
    <location>
        <begin position="234"/>
        <end position="253"/>
    </location>
</feature>
<evidence type="ECO:0000256" key="2">
    <source>
        <dbReference type="PROSITE-ProRule" id="PRU00192"/>
    </source>
</evidence>
<reference evidence="6 7" key="1">
    <citation type="journal article" date="2017" name="Gigascience">
        <title>Genome sequence of the small brown planthopper, Laodelphax striatellus.</title>
        <authorList>
            <person name="Zhu J."/>
            <person name="Jiang F."/>
            <person name="Wang X."/>
            <person name="Yang P."/>
            <person name="Bao Y."/>
            <person name="Zhao W."/>
            <person name="Wang W."/>
            <person name="Lu H."/>
            <person name="Wang Q."/>
            <person name="Cui N."/>
            <person name="Li J."/>
            <person name="Chen X."/>
            <person name="Luo L."/>
            <person name="Yu J."/>
            <person name="Kang L."/>
            <person name="Cui F."/>
        </authorList>
    </citation>
    <scope>NUCLEOTIDE SEQUENCE [LARGE SCALE GENOMIC DNA]</scope>
    <source>
        <strain evidence="6">Lst14</strain>
    </source>
</reference>
<dbReference type="Pfam" id="PF00621">
    <property type="entry name" value="RhoGEF"/>
    <property type="match status" value="1"/>
</dbReference>
<gene>
    <name evidence="6" type="ORF">LSTR_LSTR013016</name>
</gene>
<dbReference type="SUPFAM" id="SSF48065">
    <property type="entry name" value="DBL homology domain (DH-domain)"/>
    <property type="match status" value="1"/>
</dbReference>
<evidence type="ECO:0000259" key="4">
    <source>
        <dbReference type="PROSITE" id="PS50002"/>
    </source>
</evidence>
<keyword evidence="1 2" id="KW-0728">SH3 domain</keyword>
<feature type="region of interest" description="Disordered" evidence="3">
    <location>
        <begin position="261"/>
        <end position="290"/>
    </location>
</feature>
<dbReference type="Pfam" id="PF07653">
    <property type="entry name" value="SH3_2"/>
    <property type="match status" value="1"/>
</dbReference>
<feature type="region of interest" description="Disordered" evidence="3">
    <location>
        <begin position="1"/>
        <end position="98"/>
    </location>
</feature>
<dbReference type="PANTHER" id="PTHR12845">
    <property type="entry name" value="GUANINE NUCLEOTIDE EXCHANGE FACTOR"/>
    <property type="match status" value="1"/>
</dbReference>
<feature type="domain" description="SH3" evidence="4">
    <location>
        <begin position="1830"/>
        <end position="1891"/>
    </location>
</feature>
<dbReference type="InParanoid" id="A0A482WE48"/>
<dbReference type="SUPFAM" id="SSF50044">
    <property type="entry name" value="SH3-domain"/>
    <property type="match status" value="1"/>
</dbReference>
<name>A0A482WE48_LAOST</name>
<evidence type="ECO:0000313" key="6">
    <source>
        <dbReference type="EMBL" id="RZF31915.1"/>
    </source>
</evidence>
<feature type="compositionally biased region" description="Pro residues" evidence="3">
    <location>
        <begin position="1327"/>
        <end position="1336"/>
    </location>
</feature>
<organism evidence="6 7">
    <name type="scientific">Laodelphax striatellus</name>
    <name type="common">Small brown planthopper</name>
    <name type="synonym">Delphax striatella</name>
    <dbReference type="NCBI Taxonomy" id="195883"/>
    <lineage>
        <taxon>Eukaryota</taxon>
        <taxon>Metazoa</taxon>
        <taxon>Ecdysozoa</taxon>
        <taxon>Arthropoda</taxon>
        <taxon>Hexapoda</taxon>
        <taxon>Insecta</taxon>
        <taxon>Pterygota</taxon>
        <taxon>Neoptera</taxon>
        <taxon>Paraneoptera</taxon>
        <taxon>Hemiptera</taxon>
        <taxon>Auchenorrhyncha</taxon>
        <taxon>Fulgoroidea</taxon>
        <taxon>Delphacidae</taxon>
        <taxon>Criomorphinae</taxon>
        <taxon>Laodelphax</taxon>
    </lineage>
</organism>
<dbReference type="InterPro" id="IPR036028">
    <property type="entry name" value="SH3-like_dom_sf"/>
</dbReference>
<dbReference type="InterPro" id="IPR000219">
    <property type="entry name" value="DH_dom"/>
</dbReference>
<dbReference type="InterPro" id="IPR047270">
    <property type="entry name" value="PH_ephexin"/>
</dbReference>
<feature type="compositionally biased region" description="Basic and acidic residues" evidence="3">
    <location>
        <begin position="1461"/>
        <end position="1480"/>
    </location>
</feature>
<dbReference type="PROSITE" id="PS50002">
    <property type="entry name" value="SH3"/>
    <property type="match status" value="1"/>
</dbReference>
<evidence type="ECO:0000256" key="1">
    <source>
        <dbReference type="ARBA" id="ARBA00022443"/>
    </source>
</evidence>
<dbReference type="PANTHER" id="PTHR12845:SF5">
    <property type="entry name" value="EPHEXIN, ISOFORM D"/>
    <property type="match status" value="1"/>
</dbReference>
<dbReference type="Gene3D" id="2.30.29.30">
    <property type="entry name" value="Pleckstrin-homology domain (PH domain)/Phosphotyrosine-binding domain (PTB)"/>
    <property type="match status" value="1"/>
</dbReference>
<sequence>VHNEMARLMNENSAAHPECGGAASSAASSSNAASSSSPRTSRKPSMATEESNNTSPKRINLQRTPSAKLQGKTVSPTRKPSFKLREIRPGGPKSGYRATKVTVPSNSVALLASRFNAVVVHNDAEGRKLLKRLNSQKQILHTHEKASALEGCVKATIKKFELGQVEVQGSKNDAAQQNRRHQGKEKDDCVLENDRNVRHHIAITQQNSASGNHHQQAERPKFVIVRKNSSISKFSRKSSIKSGATQTSSRLSSIESKEALIKNGSSVSSSSSSPVKTVRKFPNPPKLIPKPSINQRTIFLKPLLSKFPQSAKDSADSSRLTKTVRDNPTKIVKDDTSRTVAKDELSKKVVRKGSSDSVFCSDEETHKLSDGVPKTVKKIWRRYQVTNTRSINSIARDFVNSDSSIDGSIVQTLTHVGDEVDGGSSSEKNCGKTPEIVKKQVEKCEGCITKGRTEVERKHHSKLCDVQRRVHANNNDTKVKKDVFRKYLVRSEHIVAVQNELMATDKQTGVKEIKNNVAASKEHKRYGRIIVNDAKVLKSLVNDDVNVNEEDSLIVNKESINSKCMKPALNCEEDNLEVDKENLHQKHNKNTVDDSENRLISVKENLDSNQSSNAKNVEDVPDKNSVLTKTQTVKPKLQPKPSKLPESRRKVQVISKVITSPIKSKPISTFGLSVAKDQTILESALNGTLSKMKNDDDVVKENTGVNNISGQKDFVKPNRSFLWNMLKDKDAIQNPVASKQETDAIQNSVVPKKEAIPVVQEPRKNNDDKLLETKPKGKDVLDTNERNAMESKVKNTSFLFRKSIKSLPADDNLDEPIYMNGQIALSTSDIDSRLKDSEIGSNFSSMINFDDALGRKRTKGCNITKNVEKRVDKPGNQVVDVEGRRLGNLVATKIGHVQDNNDNKSEFSKTVEENCEVYEEFGTSDSEGTIYEDVDATGSPDQSQGFKYMNVYITEARNTNIIQVETVNQVVIVSQQATGYEEIKKVDMKSESSEAYLGPGNVDPKKGSAESVEDYSGSKSSYAYVDPNLNIDPKKGSAEGVGDYSGSKSSYAYIDPNSPDVVAQKIADDTYASISGEEFSENIYDDLIHLKPKVQTEVDSCHYECIYQSELAASSQSDSSCDQSNSLYGVVPGRQLSQASLGMRNVTSQKSSLPQVGLRKLGGSGRLSKLGIQVGTVPQTTKPVPTNTNQSRVWLAPLPPIRRPRQPGESSPPSTRTPRSRMTTRRSPLCRHGRQDRPRMRSFGYHGFQLQFNRRTMRSSFNSKFKPQLSVQRICILSRQGSSETPDCIPNVYSDKPSPTTKVTPPSVTGTTTDTRRFSIASSIRPTSPPPPPPPASSSLHRQSLCEEVIAKRGVLRSVGGGGGGGGRNGGLEKVGGGEGRNGGLERLGGGGGVGEGRFGGSERGGGGGGRLGGGGGGSERGLERLGGSERGGGGVGKSPGNGEYGNSSWISENDDSNSSWDRRMSGMDMMSDRSSSHGSDLHLRFADEPLYQFYNETVTKEELNKCYSTYVLKLPATEEREDDRDSRPEKLAMLSQASVAQLIEHRPYDDLRLPYDEFGGSIPATNHFFCTSQLVHMTKDREIVIIWVGDTNKRFDEELSRLESDPLCESLSLHSFLMLPMQRVTRMPLLVDAILTKLDPGHSEYESSKAALRILNEFVQKCNEATRQQERLIEMVKLSRQLEFSQEVRTLPIVSQSRWLVRSGQVVQLNSETVTQKQTFGRKLTRQGIKVTLFLFNDVMLVTKKKGEESYIVLDHCPRNLIQMSPEDDVGTALKHLIKVAMLKNHEGKLVEMLISCDSETSKQRWLQAMAPPRAGGVEEGEEAVYEAWDCPQVIAIPLYKASQPDEISLQRGDVINVLRKMVDGWYYGERTRDGEKGWFPGNHAQEIISQHIRARNLQQRYRLLMMSGSILESQKGNTNNKKQK</sequence>
<dbReference type="InterPro" id="IPR035899">
    <property type="entry name" value="DBL_dom_sf"/>
</dbReference>
<dbReference type="EMBL" id="QKKF02037882">
    <property type="protein sequence ID" value="RZF31915.1"/>
    <property type="molecule type" value="Genomic_DNA"/>
</dbReference>
<evidence type="ECO:0000256" key="3">
    <source>
        <dbReference type="SAM" id="MobiDB-lite"/>
    </source>
</evidence>
<dbReference type="GO" id="GO:0005085">
    <property type="term" value="F:guanyl-nucleotide exchange factor activity"/>
    <property type="evidence" value="ECO:0007669"/>
    <property type="project" value="InterPro"/>
</dbReference>
<feature type="non-terminal residue" evidence="6">
    <location>
        <position position="1"/>
    </location>
</feature>
<dbReference type="Gene3D" id="1.20.900.10">
    <property type="entry name" value="Dbl homology (DH) domain"/>
    <property type="match status" value="1"/>
</dbReference>
<dbReference type="SUPFAM" id="SSF50729">
    <property type="entry name" value="PH domain-like"/>
    <property type="match status" value="1"/>
</dbReference>
<proteinExistence type="predicted"/>
<feature type="compositionally biased region" description="Polar residues" evidence="3">
    <location>
        <begin position="48"/>
        <end position="78"/>
    </location>
</feature>
<dbReference type="SMART" id="SM00325">
    <property type="entry name" value="RhoGEF"/>
    <property type="match status" value="1"/>
</dbReference>
<dbReference type="PROSITE" id="PS50010">
    <property type="entry name" value="DH_2"/>
    <property type="match status" value="1"/>
</dbReference>
<keyword evidence="7" id="KW-1185">Reference proteome</keyword>
<feature type="compositionally biased region" description="Low complexity" evidence="3">
    <location>
        <begin position="1295"/>
        <end position="1326"/>
    </location>
</feature>
<dbReference type="CDD" id="cd01221">
    <property type="entry name" value="PH_ephexin"/>
    <property type="match status" value="1"/>
</dbReference>
<feature type="compositionally biased region" description="Polar residues" evidence="3">
    <location>
        <begin position="243"/>
        <end position="253"/>
    </location>
</feature>
<feature type="compositionally biased region" description="Basic residues" evidence="3">
    <location>
        <begin position="1218"/>
        <end position="1232"/>
    </location>
</feature>
<evidence type="ECO:0000313" key="7">
    <source>
        <dbReference type="Proteomes" id="UP000291343"/>
    </source>
</evidence>
<evidence type="ECO:0008006" key="8">
    <source>
        <dbReference type="Google" id="ProtNLM"/>
    </source>
</evidence>
<feature type="region of interest" description="Disordered" evidence="3">
    <location>
        <begin position="1356"/>
        <end position="1480"/>
    </location>
</feature>
<dbReference type="Gene3D" id="2.30.30.40">
    <property type="entry name" value="SH3 Domains"/>
    <property type="match status" value="1"/>
</dbReference>
<dbReference type="SMART" id="SM00326">
    <property type="entry name" value="SH3"/>
    <property type="match status" value="1"/>
</dbReference>
<dbReference type="SMR" id="A0A482WE48"/>
<comment type="caution">
    <text evidence="6">The sequence shown here is derived from an EMBL/GenBank/DDBJ whole genome shotgun (WGS) entry which is preliminary data.</text>
</comment>
<feature type="compositionally biased region" description="Gly residues" evidence="3">
    <location>
        <begin position="1429"/>
        <end position="1444"/>
    </location>
</feature>
<dbReference type="InterPro" id="IPR001452">
    <property type="entry name" value="SH3_domain"/>
</dbReference>
<feature type="region of interest" description="Disordered" evidence="3">
    <location>
        <begin position="1281"/>
        <end position="1342"/>
    </location>
</feature>
<accession>A0A482WE48</accession>
<dbReference type="InterPro" id="IPR011993">
    <property type="entry name" value="PH-like_dom_sf"/>
</dbReference>
<feature type="region of interest" description="Disordered" evidence="3">
    <location>
        <begin position="1177"/>
        <end position="1240"/>
    </location>
</feature>